<dbReference type="RefSeq" id="WP_117331557.1">
    <property type="nucleotide sequence ID" value="NZ_QUWK01000024.1"/>
</dbReference>
<organism evidence="1 2">
    <name type="scientific">Sphaerochaeta halotolerans</name>
    <dbReference type="NCBI Taxonomy" id="2293840"/>
    <lineage>
        <taxon>Bacteria</taxon>
        <taxon>Pseudomonadati</taxon>
        <taxon>Spirochaetota</taxon>
        <taxon>Spirochaetia</taxon>
        <taxon>Spirochaetales</taxon>
        <taxon>Sphaerochaetaceae</taxon>
        <taxon>Sphaerochaeta</taxon>
    </lineage>
</organism>
<reference evidence="2" key="1">
    <citation type="submission" date="2018-08" db="EMBL/GenBank/DDBJ databases">
        <authorList>
            <person name="Grouzdev D.S."/>
            <person name="Krutkina M.S."/>
        </authorList>
    </citation>
    <scope>NUCLEOTIDE SEQUENCE [LARGE SCALE GENOMIC DNA]</scope>
    <source>
        <strain evidence="2">4-11</strain>
    </source>
</reference>
<dbReference type="Proteomes" id="UP000264002">
    <property type="component" value="Unassembled WGS sequence"/>
</dbReference>
<gene>
    <name evidence="1" type="ORF">DYP60_13570</name>
</gene>
<keyword evidence="2" id="KW-1185">Reference proteome</keyword>
<evidence type="ECO:0000313" key="2">
    <source>
        <dbReference type="Proteomes" id="UP000264002"/>
    </source>
</evidence>
<comment type="caution">
    <text evidence="1">The sequence shown here is derived from an EMBL/GenBank/DDBJ whole genome shotgun (WGS) entry which is preliminary data.</text>
</comment>
<evidence type="ECO:0000313" key="1">
    <source>
        <dbReference type="EMBL" id="RFU93684.1"/>
    </source>
</evidence>
<accession>A0A372MD45</accession>
<proteinExistence type="predicted"/>
<sequence>MIEHISPKAFVAVQAEELDKKLVISIEVPAGSDVLYAFKDVMYIRTGELTQVAKTQTIRDIVMRHQIEPERWERRFSIADIEEHIDVEAVRSTVSAAANMRRVLFRDKRNLSMVLEGFSVAWYGRLTNGGDVLFTPDSNQSYALQFR</sequence>
<protein>
    <submittedName>
        <fullName evidence="1">Uncharacterized protein</fullName>
    </submittedName>
</protein>
<dbReference type="EMBL" id="QUWK01000024">
    <property type="protein sequence ID" value="RFU93684.1"/>
    <property type="molecule type" value="Genomic_DNA"/>
</dbReference>
<reference evidence="1 2" key="2">
    <citation type="submission" date="2018-09" db="EMBL/GenBank/DDBJ databases">
        <title>Genome of Sphaerochaeta halotolerans strain 4-11.</title>
        <authorList>
            <person name="Nazina T.N."/>
            <person name="Sokolova D.S."/>
        </authorList>
    </citation>
    <scope>NUCLEOTIDE SEQUENCE [LARGE SCALE GENOMIC DNA]</scope>
    <source>
        <strain evidence="1 2">4-11</strain>
    </source>
</reference>
<dbReference type="AlphaFoldDB" id="A0A372MD45"/>
<name>A0A372MD45_9SPIR</name>